<keyword evidence="3" id="KW-1185">Reference proteome</keyword>
<evidence type="ECO:0000313" key="3">
    <source>
        <dbReference type="Proteomes" id="UP000053958"/>
    </source>
</evidence>
<feature type="non-terminal residue" evidence="2">
    <location>
        <position position="1"/>
    </location>
</feature>
<dbReference type="EMBL" id="LASV01000655">
    <property type="protein sequence ID" value="KKA17420.1"/>
    <property type="molecule type" value="Genomic_DNA"/>
</dbReference>
<dbReference type="AlphaFoldDB" id="A0A0F4YH42"/>
<proteinExistence type="predicted"/>
<dbReference type="RefSeq" id="XP_013324032.1">
    <property type="nucleotide sequence ID" value="XM_013468578.1"/>
</dbReference>
<protein>
    <submittedName>
        <fullName evidence="2">Uncharacterized protein</fullName>
    </submittedName>
</protein>
<dbReference type="Proteomes" id="UP000053958">
    <property type="component" value="Unassembled WGS sequence"/>
</dbReference>
<organism evidence="2 3">
    <name type="scientific">Rasamsonia emersonii (strain ATCC 16479 / CBS 393.64 / IMI 116815)</name>
    <dbReference type="NCBI Taxonomy" id="1408163"/>
    <lineage>
        <taxon>Eukaryota</taxon>
        <taxon>Fungi</taxon>
        <taxon>Dikarya</taxon>
        <taxon>Ascomycota</taxon>
        <taxon>Pezizomycotina</taxon>
        <taxon>Eurotiomycetes</taxon>
        <taxon>Eurotiomycetidae</taxon>
        <taxon>Eurotiales</taxon>
        <taxon>Trichocomaceae</taxon>
        <taxon>Rasamsonia</taxon>
    </lineage>
</organism>
<dbReference type="GeneID" id="25320894"/>
<reference evidence="2 3" key="1">
    <citation type="submission" date="2015-04" db="EMBL/GenBank/DDBJ databases">
        <authorList>
            <person name="Heijne W.H."/>
            <person name="Fedorova N.D."/>
            <person name="Nierman W.C."/>
            <person name="Vollebregt A.W."/>
            <person name="Zhao Z."/>
            <person name="Wu L."/>
            <person name="Kumar M."/>
            <person name="Stam H."/>
            <person name="van den Berg M.A."/>
            <person name="Pel H.J."/>
        </authorList>
    </citation>
    <scope>NUCLEOTIDE SEQUENCE [LARGE SCALE GENOMIC DNA]</scope>
    <source>
        <strain evidence="2 3">CBS 393.64</strain>
    </source>
</reference>
<comment type="caution">
    <text evidence="2">The sequence shown here is derived from an EMBL/GenBank/DDBJ whole genome shotgun (WGS) entry which is preliminary data.</text>
</comment>
<sequence length="90" mass="9430">GAPSRPDSRAFAARSRLSCCLGRGGPDEVLDQQAGDNVGGRERRRSCAGRAPSSLLPYEVATRARLPVQEPIIGVLSISTTNGGRAGRLL</sequence>
<evidence type="ECO:0000256" key="1">
    <source>
        <dbReference type="SAM" id="MobiDB-lite"/>
    </source>
</evidence>
<name>A0A0F4YH42_RASE3</name>
<gene>
    <name evidence="2" type="ORF">T310_8694</name>
</gene>
<feature type="region of interest" description="Disordered" evidence="1">
    <location>
        <begin position="30"/>
        <end position="49"/>
    </location>
</feature>
<evidence type="ECO:0000313" key="2">
    <source>
        <dbReference type="EMBL" id="KKA17420.1"/>
    </source>
</evidence>
<accession>A0A0F4YH42</accession>